<evidence type="ECO:0000256" key="6">
    <source>
        <dbReference type="ARBA" id="ARBA00022801"/>
    </source>
</evidence>
<dbReference type="GO" id="GO:0006508">
    <property type="term" value="P:proteolysis"/>
    <property type="evidence" value="ECO:0007669"/>
    <property type="project" value="UniProtKB-KW"/>
</dbReference>
<dbReference type="NCBIfam" id="TIGR00077">
    <property type="entry name" value="lspA"/>
    <property type="match status" value="1"/>
</dbReference>
<reference evidence="12" key="1">
    <citation type="submission" date="2016-11" db="EMBL/GenBank/DDBJ databases">
        <authorList>
            <person name="Varghese N."/>
            <person name="Submissions S."/>
        </authorList>
    </citation>
    <scope>NUCLEOTIDE SEQUENCE [LARGE SCALE GENOMIC DNA]</scope>
    <source>
        <strain evidence="12">DSM 19514</strain>
    </source>
</reference>
<evidence type="ECO:0000256" key="10">
    <source>
        <dbReference type="RuleBase" id="RU004181"/>
    </source>
</evidence>
<dbReference type="RefSeq" id="WP_072791739.1">
    <property type="nucleotide sequence ID" value="NZ_FQUL01000033.1"/>
</dbReference>
<dbReference type="InterPro" id="IPR001872">
    <property type="entry name" value="Peptidase_A8"/>
</dbReference>
<evidence type="ECO:0000313" key="11">
    <source>
        <dbReference type="EMBL" id="SHE88366.1"/>
    </source>
</evidence>
<comment type="subcellular location">
    <subcellularLocation>
        <location evidence="9">Cell membrane</location>
        <topology evidence="9">Multi-pass membrane protein</topology>
    </subcellularLocation>
</comment>
<keyword evidence="3 9" id="KW-0645">Protease</keyword>
<name>A0A1M4X4F9_9ACTN</name>
<dbReference type="STRING" id="1121881.SAMN02745225_01892"/>
<keyword evidence="12" id="KW-1185">Reference proteome</keyword>
<organism evidence="11 12">
    <name type="scientific">Ferrithrix thermotolerans DSM 19514</name>
    <dbReference type="NCBI Taxonomy" id="1121881"/>
    <lineage>
        <taxon>Bacteria</taxon>
        <taxon>Bacillati</taxon>
        <taxon>Actinomycetota</taxon>
        <taxon>Acidimicrobiia</taxon>
        <taxon>Acidimicrobiales</taxon>
        <taxon>Acidimicrobiaceae</taxon>
        <taxon>Ferrithrix</taxon>
    </lineage>
</organism>
<dbReference type="UniPathway" id="UPA00665"/>
<feature type="transmembrane region" description="Helical" evidence="9">
    <location>
        <begin position="93"/>
        <end position="110"/>
    </location>
</feature>
<sequence length="166" mass="17396">MSGTSQSRETIAGKVVALYVAALVVAIDQITKSLAVANLQAGPIHIFGPFYFRLEFNSGFAFSLATGYGSIIGVVAVVVAAALLFYSAKTESLWFKVALGLVAGGALGNVSDRVFRGHGGAVVDFIYSGFWPTFNLADTSIVTGAVLIAIISIRSERSSRRSQLGS</sequence>
<dbReference type="PRINTS" id="PR00781">
    <property type="entry name" value="LIPOSIGPTASE"/>
</dbReference>
<keyword evidence="5 9" id="KW-0064">Aspartyl protease</keyword>
<comment type="caution">
    <text evidence="9">Lacks conserved residue(s) required for the propagation of feature annotation.</text>
</comment>
<comment type="pathway">
    <text evidence="9">Protein modification; lipoprotein biosynthesis (signal peptide cleavage).</text>
</comment>
<feature type="transmembrane region" description="Helical" evidence="9">
    <location>
        <begin position="130"/>
        <end position="153"/>
    </location>
</feature>
<keyword evidence="4 9" id="KW-0812">Transmembrane</keyword>
<gene>
    <name evidence="9" type="primary">lspA</name>
    <name evidence="11" type="ORF">SAMN02745225_01892</name>
</gene>
<evidence type="ECO:0000256" key="4">
    <source>
        <dbReference type="ARBA" id="ARBA00022692"/>
    </source>
</evidence>
<dbReference type="PANTHER" id="PTHR33695">
    <property type="entry name" value="LIPOPROTEIN SIGNAL PEPTIDASE"/>
    <property type="match status" value="1"/>
</dbReference>
<dbReference type="PANTHER" id="PTHR33695:SF1">
    <property type="entry name" value="LIPOPROTEIN SIGNAL PEPTIDASE"/>
    <property type="match status" value="1"/>
</dbReference>
<evidence type="ECO:0000256" key="1">
    <source>
        <dbReference type="ARBA" id="ARBA00006139"/>
    </source>
</evidence>
<keyword evidence="7 9" id="KW-1133">Transmembrane helix</keyword>
<dbReference type="Proteomes" id="UP000184295">
    <property type="component" value="Unassembled WGS sequence"/>
</dbReference>
<feature type="active site" evidence="9">
    <location>
        <position position="138"/>
    </location>
</feature>
<keyword evidence="6 9" id="KW-0378">Hydrolase</keyword>
<comment type="similarity">
    <text evidence="1 9 10">Belongs to the peptidase A8 family.</text>
</comment>
<proteinExistence type="inferred from homology"/>
<evidence type="ECO:0000256" key="7">
    <source>
        <dbReference type="ARBA" id="ARBA00022989"/>
    </source>
</evidence>
<comment type="catalytic activity">
    <reaction evidence="9">
        <text>Release of signal peptides from bacterial membrane prolipoproteins. Hydrolyzes -Xaa-Yaa-Zaa-|-(S,diacylglyceryl)Cys-, in which Xaa is hydrophobic (preferably Leu), and Yaa (Ala or Ser) and Zaa (Gly or Ala) have small, neutral side chains.</text>
        <dbReference type="EC" id="3.4.23.36"/>
    </reaction>
</comment>
<dbReference type="GO" id="GO:0004190">
    <property type="term" value="F:aspartic-type endopeptidase activity"/>
    <property type="evidence" value="ECO:0007669"/>
    <property type="project" value="UniProtKB-UniRule"/>
</dbReference>
<accession>A0A1M4X4F9</accession>
<dbReference type="EMBL" id="FQUL01000033">
    <property type="protein sequence ID" value="SHE88366.1"/>
    <property type="molecule type" value="Genomic_DNA"/>
</dbReference>
<dbReference type="GO" id="GO:0005886">
    <property type="term" value="C:plasma membrane"/>
    <property type="evidence" value="ECO:0007669"/>
    <property type="project" value="UniProtKB-SubCell"/>
</dbReference>
<comment type="function">
    <text evidence="9">This protein specifically catalyzes the removal of signal peptides from prolipoproteins.</text>
</comment>
<feature type="transmembrane region" description="Helical" evidence="9">
    <location>
        <begin position="59"/>
        <end position="86"/>
    </location>
</feature>
<evidence type="ECO:0000256" key="8">
    <source>
        <dbReference type="ARBA" id="ARBA00023136"/>
    </source>
</evidence>
<evidence type="ECO:0000256" key="2">
    <source>
        <dbReference type="ARBA" id="ARBA00022475"/>
    </source>
</evidence>
<evidence type="ECO:0000313" key="12">
    <source>
        <dbReference type="Proteomes" id="UP000184295"/>
    </source>
</evidence>
<dbReference type="HAMAP" id="MF_00161">
    <property type="entry name" value="LspA"/>
    <property type="match status" value="1"/>
</dbReference>
<evidence type="ECO:0000256" key="5">
    <source>
        <dbReference type="ARBA" id="ARBA00022750"/>
    </source>
</evidence>
<feature type="active site" evidence="9">
    <location>
        <position position="124"/>
    </location>
</feature>
<protein>
    <recommendedName>
        <fullName evidence="9">Lipoprotein signal peptidase</fullName>
        <ecNumber evidence="9">3.4.23.36</ecNumber>
    </recommendedName>
    <alternativeName>
        <fullName evidence="9">Prolipoprotein signal peptidase</fullName>
    </alternativeName>
    <alternativeName>
        <fullName evidence="9">Signal peptidase II</fullName>
        <shortName evidence="9">SPase II</shortName>
    </alternativeName>
</protein>
<evidence type="ECO:0000256" key="9">
    <source>
        <dbReference type="HAMAP-Rule" id="MF_00161"/>
    </source>
</evidence>
<keyword evidence="2 9" id="KW-1003">Cell membrane</keyword>
<dbReference type="AlphaFoldDB" id="A0A1M4X4F9"/>
<dbReference type="Pfam" id="PF01252">
    <property type="entry name" value="Peptidase_A8"/>
    <property type="match status" value="1"/>
</dbReference>
<dbReference type="EC" id="3.4.23.36" evidence="9"/>
<evidence type="ECO:0000256" key="3">
    <source>
        <dbReference type="ARBA" id="ARBA00022670"/>
    </source>
</evidence>
<keyword evidence="8 9" id="KW-0472">Membrane</keyword>